<reference evidence="1 2" key="1">
    <citation type="submission" date="2023-09" db="EMBL/GenBank/DDBJ databases">
        <authorList>
            <person name="Wang M."/>
        </authorList>
    </citation>
    <scope>NUCLEOTIDE SEQUENCE [LARGE SCALE GENOMIC DNA]</scope>
    <source>
        <strain evidence="1">GT-2023</strain>
        <tissue evidence="1">Liver</tissue>
    </source>
</reference>
<sequence length="88" mass="9678">MGEGSYGSVYEGTHCEDGLQVAVKITAKMEDEPYIRIVTGYQCCCHVLFPGGSSITTSKCQTSWSTYLLRSTSYKSYSDSRDSEVLPS</sequence>
<protein>
    <recommendedName>
        <fullName evidence="3">Protein kinase domain-containing protein</fullName>
    </recommendedName>
</protein>
<evidence type="ECO:0008006" key="3">
    <source>
        <dbReference type="Google" id="ProtNLM"/>
    </source>
</evidence>
<dbReference type="InterPro" id="IPR011009">
    <property type="entry name" value="Kinase-like_dom_sf"/>
</dbReference>
<organism evidence="1 2">
    <name type="scientific">Cirrhinus molitorella</name>
    <name type="common">mud carp</name>
    <dbReference type="NCBI Taxonomy" id="172907"/>
    <lineage>
        <taxon>Eukaryota</taxon>
        <taxon>Metazoa</taxon>
        <taxon>Chordata</taxon>
        <taxon>Craniata</taxon>
        <taxon>Vertebrata</taxon>
        <taxon>Euteleostomi</taxon>
        <taxon>Actinopterygii</taxon>
        <taxon>Neopterygii</taxon>
        <taxon>Teleostei</taxon>
        <taxon>Ostariophysi</taxon>
        <taxon>Cypriniformes</taxon>
        <taxon>Cyprinidae</taxon>
        <taxon>Labeoninae</taxon>
        <taxon>Labeonini</taxon>
        <taxon>Cirrhinus</taxon>
    </lineage>
</organism>
<evidence type="ECO:0000313" key="2">
    <source>
        <dbReference type="Proteomes" id="UP001558613"/>
    </source>
</evidence>
<proteinExistence type="predicted"/>
<dbReference type="Proteomes" id="UP001558613">
    <property type="component" value="Unassembled WGS sequence"/>
</dbReference>
<dbReference type="Gene3D" id="3.30.200.20">
    <property type="entry name" value="Phosphorylase Kinase, domain 1"/>
    <property type="match status" value="1"/>
</dbReference>
<keyword evidence="2" id="KW-1185">Reference proteome</keyword>
<name>A0ABR3MJF6_9TELE</name>
<dbReference type="SUPFAM" id="SSF56112">
    <property type="entry name" value="Protein kinase-like (PK-like)"/>
    <property type="match status" value="1"/>
</dbReference>
<evidence type="ECO:0000313" key="1">
    <source>
        <dbReference type="EMBL" id="KAL1264099.1"/>
    </source>
</evidence>
<dbReference type="EMBL" id="JAYMGO010000012">
    <property type="protein sequence ID" value="KAL1264099.1"/>
    <property type="molecule type" value="Genomic_DNA"/>
</dbReference>
<accession>A0ABR3MJF6</accession>
<gene>
    <name evidence="1" type="ORF">QQF64_004454</name>
</gene>
<comment type="caution">
    <text evidence="1">The sequence shown here is derived from an EMBL/GenBank/DDBJ whole genome shotgun (WGS) entry which is preliminary data.</text>
</comment>